<dbReference type="EMBL" id="UINC01139452">
    <property type="protein sequence ID" value="SVD26007.1"/>
    <property type="molecule type" value="Genomic_DNA"/>
</dbReference>
<proteinExistence type="predicted"/>
<dbReference type="Pfam" id="PF12694">
    <property type="entry name" value="cpYpsA"/>
    <property type="match status" value="1"/>
</dbReference>
<gene>
    <name evidence="1" type="ORF">METZ01_LOCUS378861</name>
</gene>
<reference evidence="1" key="1">
    <citation type="submission" date="2018-05" db="EMBL/GenBank/DDBJ databases">
        <authorList>
            <person name="Lanie J.A."/>
            <person name="Ng W.-L."/>
            <person name="Kazmierczak K.M."/>
            <person name="Andrzejewski T.M."/>
            <person name="Davidsen T.M."/>
            <person name="Wayne K.J."/>
            <person name="Tettelin H."/>
            <person name="Glass J.I."/>
            <person name="Rusch D."/>
            <person name="Podicherti R."/>
            <person name="Tsui H.-C.T."/>
            <person name="Winkler M.E."/>
        </authorList>
    </citation>
    <scope>NUCLEOTIDE SEQUENCE</scope>
</reference>
<feature type="non-terminal residue" evidence="1">
    <location>
        <position position="298"/>
    </location>
</feature>
<sequence length="298" mass="32706">RIDAAQKRADKKFVGRAVGIGLVKGKPDVDRTFTQIGGFQTGVDQKAASVSSQHPNVVTTVTGTAPHGGVTEKGMKLSGDLIDKYNIKMGKNVGDDVSNIRWRTRKNVTDADLTIVFGNRESSGTKLTINEANKQGKLLLVNPKKDDIAKMINENPNVKTINIAGSRGSKDPGAKPIKDSVDMNTGEYGDGKFAKAVEKEWGGYLKSLSDERPDKFKEVDITEKYDAIWAMGGEDDFVDSAQTVFKTKAELDARVKQVSRELKVEKNAEMKAKWTAELKLLNEHVSKERHVVSQAMVK</sequence>
<dbReference type="AlphaFoldDB" id="A0A382TWI3"/>
<accession>A0A382TWI3</accession>
<dbReference type="InterPro" id="IPR024755">
    <property type="entry name" value="cpYpsA"/>
</dbReference>
<feature type="non-terminal residue" evidence="1">
    <location>
        <position position="1"/>
    </location>
</feature>
<evidence type="ECO:0000313" key="1">
    <source>
        <dbReference type="EMBL" id="SVD26007.1"/>
    </source>
</evidence>
<name>A0A382TWI3_9ZZZZ</name>
<protein>
    <submittedName>
        <fullName evidence="1">Uncharacterized protein</fullName>
    </submittedName>
</protein>
<dbReference type="Gene3D" id="3.40.50.450">
    <property type="match status" value="1"/>
</dbReference>
<organism evidence="1">
    <name type="scientific">marine metagenome</name>
    <dbReference type="NCBI Taxonomy" id="408172"/>
    <lineage>
        <taxon>unclassified sequences</taxon>
        <taxon>metagenomes</taxon>
        <taxon>ecological metagenomes</taxon>
    </lineage>
</organism>